<dbReference type="AlphaFoldDB" id="A0A291HKT2"/>
<dbReference type="InterPro" id="IPR053714">
    <property type="entry name" value="Iso_Racemase_Enz_sf"/>
</dbReference>
<keyword evidence="2" id="KW-1185">Reference proteome</keyword>
<gene>
    <name evidence="1" type="ORF">AN401_02285</name>
</gene>
<dbReference type="Proteomes" id="UP000217763">
    <property type="component" value="Chromosome"/>
</dbReference>
<sequence length="264" mass="28725">MPQAQDAFSALERPYTFTTQPRQARARIGLVQLASDYTLENDWHRLAEAGIEIYSTRMAYNSVMTPDSLRATADSIADAAALVAPGLELDVMAFGCTSASMLIGSDGVAERLTRDRPGLPATNPWQASLCALRHLGIRRLAVLTPYNTEVNHSLYRGLQDAGFEIVAFGAFGLTLDTEIPAIHTDAIMAATVDLLAGCRAEGVFFSCTNLRVMAILEEMERRFGLPMVSSNQALFWHALHLAGQQPEIAGFGRLLRTPSTEVVP</sequence>
<dbReference type="EMBL" id="CP012621">
    <property type="protein sequence ID" value="ATG72826.1"/>
    <property type="molecule type" value="Genomic_DNA"/>
</dbReference>
<dbReference type="InterPro" id="IPR026286">
    <property type="entry name" value="MaiA/AMDase"/>
</dbReference>
<proteinExistence type="predicted"/>
<protein>
    <submittedName>
        <fullName evidence="1">Asp/Glu racemase</fullName>
    </submittedName>
</protein>
<dbReference type="Pfam" id="PF17645">
    <property type="entry name" value="Amdase"/>
    <property type="match status" value="1"/>
</dbReference>
<organism evidence="1 2">
    <name type="scientific">Zobellella denitrificans</name>
    <dbReference type="NCBI Taxonomy" id="347534"/>
    <lineage>
        <taxon>Bacteria</taxon>
        <taxon>Pseudomonadati</taxon>
        <taxon>Pseudomonadota</taxon>
        <taxon>Gammaproteobacteria</taxon>
        <taxon>Aeromonadales</taxon>
        <taxon>Aeromonadaceae</taxon>
        <taxon>Zobellella</taxon>
    </lineage>
</organism>
<reference evidence="2" key="1">
    <citation type="submission" date="2015-09" db="EMBL/GenBank/DDBJ databases">
        <authorList>
            <person name="Shao Z."/>
            <person name="Wang L."/>
        </authorList>
    </citation>
    <scope>NUCLEOTIDE SEQUENCE [LARGE SCALE GENOMIC DNA]</scope>
    <source>
        <strain evidence="2">F13-1</strain>
    </source>
</reference>
<accession>A0A291HKT2</accession>
<evidence type="ECO:0000313" key="2">
    <source>
        <dbReference type="Proteomes" id="UP000217763"/>
    </source>
</evidence>
<name>A0A291HKT2_9GAMM</name>
<dbReference type="KEGG" id="zdf:AN401_02285"/>
<dbReference type="RefSeq" id="WP_096778434.1">
    <property type="nucleotide sequence ID" value="NZ_CP012621.1"/>
</dbReference>
<dbReference type="PANTHER" id="PTHR40267:SF1">
    <property type="entry name" value="BLR3294 PROTEIN"/>
    <property type="match status" value="1"/>
</dbReference>
<dbReference type="PIRSF" id="PIRSF015736">
    <property type="entry name" value="MI"/>
    <property type="match status" value="1"/>
</dbReference>
<dbReference type="Gene3D" id="3.40.50.12500">
    <property type="match status" value="1"/>
</dbReference>
<dbReference type="PANTHER" id="PTHR40267">
    <property type="entry name" value="BLR3294 PROTEIN"/>
    <property type="match status" value="1"/>
</dbReference>
<evidence type="ECO:0000313" key="1">
    <source>
        <dbReference type="EMBL" id="ATG72826.1"/>
    </source>
</evidence>